<name>A0A653D1Q6_CALMS</name>
<organism evidence="1 2">
    <name type="scientific">Callosobruchus maculatus</name>
    <name type="common">Southern cowpea weevil</name>
    <name type="synonym">Pulse bruchid</name>
    <dbReference type="NCBI Taxonomy" id="64391"/>
    <lineage>
        <taxon>Eukaryota</taxon>
        <taxon>Metazoa</taxon>
        <taxon>Ecdysozoa</taxon>
        <taxon>Arthropoda</taxon>
        <taxon>Hexapoda</taxon>
        <taxon>Insecta</taxon>
        <taxon>Pterygota</taxon>
        <taxon>Neoptera</taxon>
        <taxon>Endopterygota</taxon>
        <taxon>Coleoptera</taxon>
        <taxon>Polyphaga</taxon>
        <taxon>Cucujiformia</taxon>
        <taxon>Chrysomeloidea</taxon>
        <taxon>Chrysomelidae</taxon>
        <taxon>Bruchinae</taxon>
        <taxon>Bruchini</taxon>
        <taxon>Callosobruchus</taxon>
    </lineage>
</organism>
<evidence type="ECO:0000313" key="2">
    <source>
        <dbReference type="Proteomes" id="UP000410492"/>
    </source>
</evidence>
<dbReference type="AlphaFoldDB" id="A0A653D1Q6"/>
<dbReference type="EMBL" id="CAACVG010009694">
    <property type="protein sequence ID" value="VEN53885.1"/>
    <property type="molecule type" value="Genomic_DNA"/>
</dbReference>
<proteinExistence type="predicted"/>
<keyword evidence="2" id="KW-1185">Reference proteome</keyword>
<accession>A0A653D1Q6</accession>
<reference evidence="1 2" key="1">
    <citation type="submission" date="2019-01" db="EMBL/GenBank/DDBJ databases">
        <authorList>
            <person name="Sayadi A."/>
        </authorList>
    </citation>
    <scope>NUCLEOTIDE SEQUENCE [LARGE SCALE GENOMIC DNA]</scope>
</reference>
<gene>
    <name evidence="1" type="ORF">CALMAC_LOCUS13548</name>
</gene>
<dbReference type="Proteomes" id="UP000410492">
    <property type="component" value="Unassembled WGS sequence"/>
</dbReference>
<protein>
    <submittedName>
        <fullName evidence="1">Uncharacterized protein</fullName>
    </submittedName>
</protein>
<sequence>MEWWKPGWNRRLQFSQMVIRLTMIEL</sequence>
<evidence type="ECO:0000313" key="1">
    <source>
        <dbReference type="EMBL" id="VEN53885.1"/>
    </source>
</evidence>